<organism evidence="1 2">
    <name type="scientific">Actinocorallia longicatena</name>
    <dbReference type="NCBI Taxonomy" id="111803"/>
    <lineage>
        <taxon>Bacteria</taxon>
        <taxon>Bacillati</taxon>
        <taxon>Actinomycetota</taxon>
        <taxon>Actinomycetes</taxon>
        <taxon>Streptosporangiales</taxon>
        <taxon>Thermomonosporaceae</taxon>
        <taxon>Actinocorallia</taxon>
    </lineage>
</organism>
<proteinExistence type="predicted"/>
<dbReference type="Pfam" id="PF13671">
    <property type="entry name" value="AAA_33"/>
    <property type="match status" value="1"/>
</dbReference>
<evidence type="ECO:0000313" key="2">
    <source>
        <dbReference type="Proteomes" id="UP001501237"/>
    </source>
</evidence>
<accession>A0ABP6QCN3</accession>
<dbReference type="SUPFAM" id="SSF52540">
    <property type="entry name" value="P-loop containing nucleoside triphosphate hydrolases"/>
    <property type="match status" value="1"/>
</dbReference>
<dbReference type="EMBL" id="BAAAUV010000010">
    <property type="protein sequence ID" value="GAA3219013.1"/>
    <property type="molecule type" value="Genomic_DNA"/>
</dbReference>
<comment type="caution">
    <text evidence="1">The sequence shown here is derived from an EMBL/GenBank/DDBJ whole genome shotgun (WGS) entry which is preliminary data.</text>
</comment>
<sequence length="178" mass="18727">MRPGTPTLIIVSGAPGTGKTTLARELARSLGCPAIIRDEIKQGMALSTPGYTPQDTDPLNPPVLDAFFDTLGVLLRAGTTVIAEAAYPDRLWRPDLEPLADLAALRILQCTAAPAVAHARIAHRTTRSGTEPPTPAAGTFTTASFTPISLKAPGLLVDTTDGYRPGLPDLLTFVTTTR</sequence>
<protein>
    <recommendedName>
        <fullName evidence="3">Kinase</fullName>
    </recommendedName>
</protein>
<dbReference type="Gene3D" id="3.40.50.300">
    <property type="entry name" value="P-loop containing nucleotide triphosphate hydrolases"/>
    <property type="match status" value="1"/>
</dbReference>
<dbReference type="InterPro" id="IPR027417">
    <property type="entry name" value="P-loop_NTPase"/>
</dbReference>
<name>A0ABP6QCN3_9ACTN</name>
<evidence type="ECO:0000313" key="1">
    <source>
        <dbReference type="EMBL" id="GAA3219013.1"/>
    </source>
</evidence>
<dbReference type="Proteomes" id="UP001501237">
    <property type="component" value="Unassembled WGS sequence"/>
</dbReference>
<gene>
    <name evidence="1" type="ORF">GCM10010468_42830</name>
</gene>
<evidence type="ECO:0008006" key="3">
    <source>
        <dbReference type="Google" id="ProtNLM"/>
    </source>
</evidence>
<reference evidence="2" key="1">
    <citation type="journal article" date="2019" name="Int. J. Syst. Evol. Microbiol.">
        <title>The Global Catalogue of Microorganisms (GCM) 10K type strain sequencing project: providing services to taxonomists for standard genome sequencing and annotation.</title>
        <authorList>
            <consortium name="The Broad Institute Genomics Platform"/>
            <consortium name="The Broad Institute Genome Sequencing Center for Infectious Disease"/>
            <person name="Wu L."/>
            <person name="Ma J."/>
        </authorList>
    </citation>
    <scope>NUCLEOTIDE SEQUENCE [LARGE SCALE GENOMIC DNA]</scope>
    <source>
        <strain evidence="2">JCM 9377</strain>
    </source>
</reference>
<keyword evidence="2" id="KW-1185">Reference proteome</keyword>